<evidence type="ECO:0008006" key="4">
    <source>
        <dbReference type="Google" id="ProtNLM"/>
    </source>
</evidence>
<evidence type="ECO:0000313" key="2">
    <source>
        <dbReference type="EMBL" id="MFF8278661.1"/>
    </source>
</evidence>
<dbReference type="Proteomes" id="UP001603013">
    <property type="component" value="Unassembled WGS sequence"/>
</dbReference>
<reference evidence="2 3" key="1">
    <citation type="submission" date="2024-10" db="EMBL/GenBank/DDBJ databases">
        <title>The Natural Products Discovery Center: Release of the First 8490 Sequenced Strains for Exploring Actinobacteria Biosynthetic Diversity.</title>
        <authorList>
            <person name="Kalkreuter E."/>
            <person name="Kautsar S.A."/>
            <person name="Yang D."/>
            <person name="Bader C.D."/>
            <person name="Teijaro C.N."/>
            <person name="Fluegel L."/>
            <person name="Davis C.M."/>
            <person name="Simpson J.R."/>
            <person name="Lauterbach L."/>
            <person name="Steele A.D."/>
            <person name="Gui C."/>
            <person name="Meng S."/>
            <person name="Li G."/>
            <person name="Viehrig K."/>
            <person name="Ye F."/>
            <person name="Su P."/>
            <person name="Kiefer A.F."/>
            <person name="Nichols A."/>
            <person name="Cepeda A.J."/>
            <person name="Yan W."/>
            <person name="Fan B."/>
            <person name="Jiang Y."/>
            <person name="Adhikari A."/>
            <person name="Zheng C.-J."/>
            <person name="Schuster L."/>
            <person name="Cowan T.M."/>
            <person name="Smanski M.J."/>
            <person name="Chevrette M.G."/>
            <person name="De Carvalho L.P.S."/>
            <person name="Shen B."/>
        </authorList>
    </citation>
    <scope>NUCLEOTIDE SEQUENCE [LARGE SCALE GENOMIC DNA]</scope>
    <source>
        <strain evidence="2 3">NPDC015755</strain>
    </source>
</reference>
<dbReference type="RefSeq" id="WP_391935772.1">
    <property type="nucleotide sequence ID" value="NZ_JBIBSM010000011.1"/>
</dbReference>
<evidence type="ECO:0000313" key="3">
    <source>
        <dbReference type="Proteomes" id="UP001603013"/>
    </source>
</evidence>
<gene>
    <name evidence="2" type="ORF">ACF05T_21505</name>
</gene>
<protein>
    <recommendedName>
        <fullName evidence="4">Dirigent protein</fullName>
    </recommendedName>
</protein>
<comment type="caution">
    <text evidence="2">The sequence shown here is derived from an EMBL/GenBank/DDBJ whole genome shotgun (WGS) entry which is preliminary data.</text>
</comment>
<accession>A0ABW6YFN8</accession>
<dbReference type="EMBL" id="JBIBSM010000011">
    <property type="protein sequence ID" value="MFF8278661.1"/>
    <property type="molecule type" value="Genomic_DNA"/>
</dbReference>
<keyword evidence="1" id="KW-0732">Signal</keyword>
<evidence type="ECO:0000256" key="1">
    <source>
        <dbReference type="SAM" id="SignalP"/>
    </source>
</evidence>
<keyword evidence="3" id="KW-1185">Reference proteome</keyword>
<dbReference type="Gene3D" id="2.40.480.10">
    <property type="entry name" value="Allene oxide cyclase-like"/>
    <property type="match status" value="1"/>
</dbReference>
<feature type="chain" id="PRO_5047384811" description="Dirigent protein" evidence="1">
    <location>
        <begin position="30"/>
        <end position="165"/>
    </location>
</feature>
<feature type="signal peptide" evidence="1">
    <location>
        <begin position="1"/>
        <end position="29"/>
    </location>
</feature>
<sequence length="165" mass="16890">MPRSLRRIGALGACVAAAVAFSAPFPASAAPAAESVFTLYSKEVPSGESGQTDQPPEVGDSFSFAGDLYRAKGGEKVGRDGVTCTVVRAGQAGGDLHCVGTFVLTGEPAGQLTGQALVPFDPSDEQPASFDVAITGGTGDFKDARGVVRSTADGDHERLDFRITP</sequence>
<proteinExistence type="predicted"/>
<organism evidence="2 3">
    <name type="scientific">Streptomyces lateritius</name>
    <dbReference type="NCBI Taxonomy" id="67313"/>
    <lineage>
        <taxon>Bacteria</taxon>
        <taxon>Bacillati</taxon>
        <taxon>Actinomycetota</taxon>
        <taxon>Actinomycetes</taxon>
        <taxon>Kitasatosporales</taxon>
        <taxon>Streptomycetaceae</taxon>
        <taxon>Streptomyces</taxon>
    </lineage>
</organism>
<name>A0ABW6YFN8_9ACTN</name>
<dbReference type="InterPro" id="IPR044859">
    <property type="entry name" value="Allene_oxi_cyc_Dirigent"/>
</dbReference>